<dbReference type="AlphaFoldDB" id="A0A0M0HXR8"/>
<dbReference type="PATRIC" id="fig|171383.3.peg.2929"/>
<evidence type="ECO:0000313" key="1">
    <source>
        <dbReference type="EMBL" id="KOO06881.1"/>
    </source>
</evidence>
<sequence length="72" mass="8307">MDDDIIRGILKVLSFLMRSVLLEFIDWIGASVIRIIDSEKDSRGTRLSKVIGWTLIAFVLLLTYYCMNYFTG</sequence>
<keyword evidence="2" id="KW-1185">Reference proteome</keyword>
<dbReference type="Proteomes" id="UP000037530">
    <property type="component" value="Unassembled WGS sequence"/>
</dbReference>
<comment type="caution">
    <text evidence="1">The sequence shown here is derived from an EMBL/GenBank/DDBJ whole genome shotgun (WGS) entry which is preliminary data.</text>
</comment>
<dbReference type="EMBL" id="LHPI01000013">
    <property type="protein sequence ID" value="KOO06881.1"/>
    <property type="molecule type" value="Genomic_DNA"/>
</dbReference>
<gene>
    <name evidence="1" type="ORF">AKJ31_14335</name>
</gene>
<accession>A0A0M0HXR8</accession>
<proteinExistence type="predicted"/>
<evidence type="ECO:0000313" key="2">
    <source>
        <dbReference type="Proteomes" id="UP000037530"/>
    </source>
</evidence>
<reference evidence="2" key="1">
    <citation type="submission" date="2015-08" db="EMBL/GenBank/DDBJ databases">
        <title>Vibrio galatheae sp. nov., a novel member of the Vibrionaceae family isolated from the Solomon Islands.</title>
        <authorList>
            <person name="Giubergia S."/>
            <person name="Machado H."/>
            <person name="Mateiu R.V."/>
            <person name="Gram L."/>
        </authorList>
    </citation>
    <scope>NUCLEOTIDE SEQUENCE [LARGE SCALE GENOMIC DNA]</scope>
    <source>
        <strain evidence="2">DSM 19134</strain>
    </source>
</reference>
<organism evidence="1 2">
    <name type="scientific">Vibrio hepatarius</name>
    <dbReference type="NCBI Taxonomy" id="171383"/>
    <lineage>
        <taxon>Bacteria</taxon>
        <taxon>Pseudomonadati</taxon>
        <taxon>Pseudomonadota</taxon>
        <taxon>Gammaproteobacteria</taxon>
        <taxon>Vibrionales</taxon>
        <taxon>Vibrionaceae</taxon>
        <taxon>Vibrio</taxon>
        <taxon>Vibrio oreintalis group</taxon>
    </lineage>
</organism>
<protein>
    <submittedName>
        <fullName evidence="1">Uncharacterized protein</fullName>
    </submittedName>
</protein>
<name>A0A0M0HXR8_9VIBR</name>
<dbReference type="STRING" id="171383.AKJ31_14335"/>